<dbReference type="Proteomes" id="UP000184604">
    <property type="component" value="Chromosome"/>
</dbReference>
<feature type="binding site" evidence="9">
    <location>
        <position position="125"/>
    </location>
    <ligand>
        <name>1-deoxy-D-xylulose 5-phosphate</name>
        <dbReference type="ChEBI" id="CHEBI:57792"/>
    </ligand>
</feature>
<feature type="binding site" evidence="9">
    <location>
        <position position="205"/>
    </location>
    <ligand>
        <name>NADPH</name>
        <dbReference type="ChEBI" id="CHEBI:57783"/>
    </ligand>
</feature>
<dbReference type="Pfam" id="PF08436">
    <property type="entry name" value="DXP_redisom_C"/>
    <property type="match status" value="1"/>
</dbReference>
<gene>
    <name evidence="9" type="primary">dxr</name>
    <name evidence="13" type="ORF">BS101_08500</name>
</gene>
<dbReference type="GO" id="GO:0030145">
    <property type="term" value="F:manganese ion binding"/>
    <property type="evidence" value="ECO:0007669"/>
    <property type="project" value="TreeGrafter"/>
</dbReference>
<evidence type="ECO:0000256" key="4">
    <source>
        <dbReference type="ARBA" id="ARBA00022857"/>
    </source>
</evidence>
<protein>
    <recommendedName>
        <fullName evidence="9">1-deoxy-D-xylulose 5-phosphate reductoisomerase</fullName>
        <shortName evidence="9">DXP reductoisomerase</shortName>
        <ecNumber evidence="9">1.1.1.267</ecNumber>
    </recommendedName>
    <alternativeName>
        <fullName evidence="9">1-deoxyxylulose-5-phosphate reductoisomerase</fullName>
    </alternativeName>
    <alternativeName>
        <fullName evidence="9">2-C-methyl-D-erythritol 4-phosphate synthase</fullName>
    </alternativeName>
</protein>
<feature type="binding site" evidence="9">
    <location>
        <position position="150"/>
    </location>
    <ligand>
        <name>Mn(2+)</name>
        <dbReference type="ChEBI" id="CHEBI:29035"/>
    </ligand>
</feature>
<dbReference type="InterPro" id="IPR013644">
    <property type="entry name" value="DXP_reductoisomerase_C"/>
</dbReference>
<evidence type="ECO:0000256" key="6">
    <source>
        <dbReference type="ARBA" id="ARBA00023211"/>
    </source>
</evidence>
<keyword evidence="6 9" id="KW-0464">Manganese</keyword>
<dbReference type="Pfam" id="PF13288">
    <property type="entry name" value="DXPR_C"/>
    <property type="match status" value="1"/>
</dbReference>
<evidence type="ECO:0000256" key="1">
    <source>
        <dbReference type="ARBA" id="ARBA00005094"/>
    </source>
</evidence>
<evidence type="ECO:0000259" key="10">
    <source>
        <dbReference type="Pfam" id="PF02670"/>
    </source>
</evidence>
<dbReference type="GO" id="GO:0070402">
    <property type="term" value="F:NADPH binding"/>
    <property type="evidence" value="ECO:0007669"/>
    <property type="project" value="InterPro"/>
</dbReference>
<reference evidence="13 14" key="1">
    <citation type="submission" date="2016-12" db="EMBL/GenBank/DDBJ databases">
        <title>Complete genome sequence of Clostridium kluyveri JZZ isolated from the pit mud of a Chinese flavor liquor-making factory.</title>
        <authorList>
            <person name="Wang Y."/>
        </authorList>
    </citation>
    <scope>NUCLEOTIDE SEQUENCE [LARGE SCALE GENOMIC DNA]</scope>
    <source>
        <strain evidence="13 14">JZZ</strain>
    </source>
</reference>
<dbReference type="GO" id="GO:0030604">
    <property type="term" value="F:1-deoxy-D-xylulose-5-phosphate reductoisomerase activity"/>
    <property type="evidence" value="ECO:0007669"/>
    <property type="project" value="UniProtKB-UniRule"/>
</dbReference>
<feature type="domain" description="DXP reductoisomerase C-terminal" evidence="12">
    <location>
        <begin position="261"/>
        <end position="377"/>
    </location>
</feature>
<dbReference type="GO" id="GO:0051484">
    <property type="term" value="P:isopentenyl diphosphate biosynthetic process, methylerythritol 4-phosphate pathway involved in terpenoid biosynthetic process"/>
    <property type="evidence" value="ECO:0007669"/>
    <property type="project" value="TreeGrafter"/>
</dbReference>
<dbReference type="PANTHER" id="PTHR30525:SF0">
    <property type="entry name" value="1-DEOXY-D-XYLULOSE 5-PHOSPHATE REDUCTOISOMERASE, CHLOROPLASTIC"/>
    <property type="match status" value="1"/>
</dbReference>
<evidence type="ECO:0000259" key="11">
    <source>
        <dbReference type="Pfam" id="PF08436"/>
    </source>
</evidence>
<evidence type="ECO:0000256" key="5">
    <source>
        <dbReference type="ARBA" id="ARBA00023002"/>
    </source>
</evidence>
<dbReference type="NCBIfam" id="TIGR00243">
    <property type="entry name" value="Dxr"/>
    <property type="match status" value="1"/>
</dbReference>
<dbReference type="UniPathway" id="UPA00056">
    <property type="reaction ID" value="UER00092"/>
</dbReference>
<keyword evidence="4 9" id="KW-0521">NADP</keyword>
<dbReference type="EC" id="1.1.1.267" evidence="9"/>
<feature type="binding site" evidence="9">
    <location>
        <position position="217"/>
    </location>
    <ligand>
        <name>1-deoxy-D-xylulose 5-phosphate</name>
        <dbReference type="ChEBI" id="CHEBI:57792"/>
    </ligand>
</feature>
<dbReference type="Pfam" id="PF02670">
    <property type="entry name" value="DXP_reductoisom"/>
    <property type="match status" value="1"/>
</dbReference>
<feature type="binding site" evidence="9">
    <location>
        <position position="152"/>
    </location>
    <ligand>
        <name>1-deoxy-D-xylulose 5-phosphate</name>
        <dbReference type="ChEBI" id="CHEBI:57792"/>
    </ligand>
</feature>
<evidence type="ECO:0000256" key="7">
    <source>
        <dbReference type="ARBA" id="ARBA00023229"/>
    </source>
</evidence>
<feature type="binding site" evidence="9">
    <location>
        <position position="10"/>
    </location>
    <ligand>
        <name>NADPH</name>
        <dbReference type="ChEBI" id="CHEBI:57783"/>
    </ligand>
</feature>
<comment type="pathway">
    <text evidence="1 9">Isoprenoid biosynthesis; isopentenyl diphosphate biosynthesis via DXP pathway; isopentenyl diphosphate from 1-deoxy-D-xylulose 5-phosphate: step 1/6.</text>
</comment>
<feature type="binding site" evidence="9">
    <location>
        <position position="124"/>
    </location>
    <ligand>
        <name>NADPH</name>
        <dbReference type="ChEBI" id="CHEBI:57783"/>
    </ligand>
</feature>
<evidence type="ECO:0000256" key="9">
    <source>
        <dbReference type="HAMAP-Rule" id="MF_00183"/>
    </source>
</evidence>
<evidence type="ECO:0000313" key="13">
    <source>
        <dbReference type="EMBL" id="APM38788.1"/>
    </source>
</evidence>
<comment type="function">
    <text evidence="9">Catalyzes the NADPH-dependent rearrangement and reduction of 1-deoxy-D-xylulose-5-phosphate (DXP) to 2-C-methyl-D-erythritol 4-phosphate (MEP).</text>
</comment>
<dbReference type="PIRSF" id="PIRSF006205">
    <property type="entry name" value="Dxp_reductismrs"/>
    <property type="match status" value="1"/>
</dbReference>
<evidence type="ECO:0000256" key="3">
    <source>
        <dbReference type="ARBA" id="ARBA00022723"/>
    </source>
</evidence>
<dbReference type="RefSeq" id="WP_073538437.1">
    <property type="nucleotide sequence ID" value="NZ_CP018335.1"/>
</dbReference>
<dbReference type="InterPro" id="IPR036169">
    <property type="entry name" value="DXPR_C_sf"/>
</dbReference>
<proteinExistence type="inferred from homology"/>
<dbReference type="HAMAP" id="MF_00183">
    <property type="entry name" value="DXP_reductoisom"/>
    <property type="match status" value="1"/>
</dbReference>
<evidence type="ECO:0000313" key="14">
    <source>
        <dbReference type="Proteomes" id="UP000184604"/>
    </source>
</evidence>
<dbReference type="PANTHER" id="PTHR30525">
    <property type="entry name" value="1-DEOXY-D-XYLULOSE 5-PHOSPHATE REDUCTOISOMERASE"/>
    <property type="match status" value="1"/>
</dbReference>
<comment type="similarity">
    <text evidence="2 9">Belongs to the DXR family.</text>
</comment>
<feature type="domain" description="1-deoxy-D-xylulose 5-phosphate reductoisomerase N-terminal" evidence="10">
    <location>
        <begin position="4"/>
        <end position="132"/>
    </location>
</feature>
<dbReference type="NCBIfam" id="NF009114">
    <property type="entry name" value="PRK12464.1"/>
    <property type="match status" value="1"/>
</dbReference>
<comment type="catalytic activity">
    <reaction evidence="8">
        <text>2-C-methyl-D-erythritol 4-phosphate + NADP(+) = 1-deoxy-D-xylulose 5-phosphate + NADPH + H(+)</text>
        <dbReference type="Rhea" id="RHEA:13717"/>
        <dbReference type="ChEBI" id="CHEBI:15378"/>
        <dbReference type="ChEBI" id="CHEBI:57783"/>
        <dbReference type="ChEBI" id="CHEBI:57792"/>
        <dbReference type="ChEBI" id="CHEBI:58262"/>
        <dbReference type="ChEBI" id="CHEBI:58349"/>
        <dbReference type="EC" id="1.1.1.267"/>
    </reaction>
    <physiologicalReaction direction="right-to-left" evidence="8">
        <dbReference type="Rhea" id="RHEA:13719"/>
    </physiologicalReaction>
</comment>
<feature type="binding site" evidence="9">
    <location>
        <position position="221"/>
    </location>
    <ligand>
        <name>1-deoxy-D-xylulose 5-phosphate</name>
        <dbReference type="ChEBI" id="CHEBI:57792"/>
    </ligand>
</feature>
<feature type="binding site" evidence="9">
    <location>
        <position position="152"/>
    </location>
    <ligand>
        <name>Mn(2+)</name>
        <dbReference type="ChEBI" id="CHEBI:29035"/>
    </ligand>
</feature>
<dbReference type="InterPro" id="IPR013512">
    <property type="entry name" value="DXP_reductoisomerase_N"/>
</dbReference>
<feature type="binding site" evidence="9">
    <location>
        <position position="13"/>
    </location>
    <ligand>
        <name>NADPH</name>
        <dbReference type="ChEBI" id="CHEBI:57783"/>
    </ligand>
</feature>
<accession>A0A1L5F6Z0</accession>
<dbReference type="InterPro" id="IPR003821">
    <property type="entry name" value="DXP_reductoisomerase"/>
</dbReference>
<feature type="binding site" evidence="9">
    <location>
        <position position="199"/>
    </location>
    <ligand>
        <name>1-deoxy-D-xylulose 5-phosphate</name>
        <dbReference type="ChEBI" id="CHEBI:57792"/>
    </ligand>
</feature>
<keyword evidence="7 9" id="KW-0414">Isoprene biosynthesis</keyword>
<dbReference type="Gene3D" id="3.40.50.720">
    <property type="entry name" value="NAD(P)-binding Rossmann-like Domain"/>
    <property type="match status" value="1"/>
</dbReference>
<sequence length="385" mass="43223">MKKISILGVTGSIGTQALDILRKDEENFKLVAISSHSSVNKLLDIVDEFNPSYAVLTERNAYLKFKDHCSNKNLDTKILFGIDGLNTIAALPDIDMVLTSVVGMVGLVPTIKAIESGKDIALANKETLVVAGELVTKLAKKNNIKIFPVDSEHSAIFQCIKGNNFQDIERLYLTASGGPFRGKTREQLLNVTVKEALNHPSWKMGKKLTIDSATLMNKGLEVIEAHFLFDMPYEKIKVVVHPESIVHSMVEYKDGSIMAQLASADMRLPIQYALNYTKRREALVDRLDFYNMKNLSFEKPDIDTFKPLKLAYDAGKIGGTMPAILNCANEAAVELFLLNKIKFLDISYILEECMNKFTYSNIYTVEDLLHIEIKVKKYVKDRFSK</sequence>
<dbReference type="SUPFAM" id="SSF69055">
    <property type="entry name" value="1-deoxy-D-xylulose-5-phosphate reductoisomerase, C-terminal domain"/>
    <property type="match status" value="1"/>
</dbReference>
<dbReference type="InterPro" id="IPR036291">
    <property type="entry name" value="NAD(P)-bd_dom_sf"/>
</dbReference>
<feature type="binding site" evidence="9">
    <location>
        <position position="176"/>
    </location>
    <ligand>
        <name>1-deoxy-D-xylulose 5-phosphate</name>
        <dbReference type="ChEBI" id="CHEBI:57792"/>
    </ligand>
</feature>
<keyword evidence="5 9" id="KW-0560">Oxidoreductase</keyword>
<dbReference type="SUPFAM" id="SSF51735">
    <property type="entry name" value="NAD(P)-binding Rossmann-fold domains"/>
    <property type="match status" value="1"/>
</dbReference>
<dbReference type="InterPro" id="IPR026877">
    <property type="entry name" value="DXPR_C"/>
</dbReference>
<feature type="binding site" evidence="9">
    <location>
        <position position="12"/>
    </location>
    <ligand>
        <name>NADPH</name>
        <dbReference type="ChEBI" id="CHEBI:57783"/>
    </ligand>
</feature>
<dbReference type="FunFam" id="3.40.50.720:FF:000045">
    <property type="entry name" value="1-deoxy-D-xylulose 5-phosphate reductoisomerase"/>
    <property type="match status" value="1"/>
</dbReference>
<dbReference type="GO" id="GO:0016853">
    <property type="term" value="F:isomerase activity"/>
    <property type="evidence" value="ECO:0007669"/>
    <property type="project" value="UniProtKB-KW"/>
</dbReference>
<dbReference type="AlphaFoldDB" id="A0A1L5F6Z0"/>
<feature type="binding site" evidence="9">
    <location>
        <position position="212"/>
    </location>
    <ligand>
        <name>1-deoxy-D-xylulose 5-phosphate</name>
        <dbReference type="ChEBI" id="CHEBI:57792"/>
    </ligand>
</feature>
<organism evidence="13 14">
    <name type="scientific">Clostridium kluyveri</name>
    <dbReference type="NCBI Taxonomy" id="1534"/>
    <lineage>
        <taxon>Bacteria</taxon>
        <taxon>Bacillati</taxon>
        <taxon>Bacillota</taxon>
        <taxon>Clostridia</taxon>
        <taxon>Eubacteriales</taxon>
        <taxon>Clostridiaceae</taxon>
        <taxon>Clostridium</taxon>
    </lineage>
</organism>
<comment type="cofactor">
    <cofactor evidence="9">
        <name>Mg(2+)</name>
        <dbReference type="ChEBI" id="CHEBI:18420"/>
    </cofactor>
    <cofactor evidence="9">
        <name>Mn(2+)</name>
        <dbReference type="ChEBI" id="CHEBI:29035"/>
    </cofactor>
</comment>
<feature type="binding site" evidence="9">
    <location>
        <position position="126"/>
    </location>
    <ligand>
        <name>NADPH</name>
        <dbReference type="ChEBI" id="CHEBI:57783"/>
    </ligand>
</feature>
<feature type="binding site" evidence="9">
    <location>
        <position position="221"/>
    </location>
    <ligand>
        <name>Mn(2+)</name>
        <dbReference type="ChEBI" id="CHEBI:29035"/>
    </ligand>
</feature>
<feature type="binding site" evidence="9">
    <location>
        <position position="151"/>
    </location>
    <ligand>
        <name>1-deoxy-D-xylulose 5-phosphate</name>
        <dbReference type="ChEBI" id="CHEBI:57792"/>
    </ligand>
</feature>
<keyword evidence="13" id="KW-0413">Isomerase</keyword>
<feature type="binding site" evidence="9">
    <location>
        <position position="218"/>
    </location>
    <ligand>
        <name>1-deoxy-D-xylulose 5-phosphate</name>
        <dbReference type="ChEBI" id="CHEBI:57792"/>
    </ligand>
</feature>
<keyword evidence="9" id="KW-0460">Magnesium</keyword>
<comment type="caution">
    <text evidence="9">Lacks conserved residue(s) required for the propagation of feature annotation.</text>
</comment>
<evidence type="ECO:0000256" key="8">
    <source>
        <dbReference type="ARBA" id="ARBA00048543"/>
    </source>
</evidence>
<evidence type="ECO:0000259" key="12">
    <source>
        <dbReference type="Pfam" id="PF13288"/>
    </source>
</evidence>
<keyword evidence="3 9" id="KW-0479">Metal-binding</keyword>
<feature type="binding site" evidence="9">
    <location>
        <position position="11"/>
    </location>
    <ligand>
        <name>NADPH</name>
        <dbReference type="ChEBI" id="CHEBI:57783"/>
    </ligand>
</feature>
<dbReference type="Gene3D" id="1.10.1740.10">
    <property type="match status" value="1"/>
</dbReference>
<dbReference type="OrthoDB" id="9806546at2"/>
<name>A0A1L5F6Z0_CLOKL</name>
<feature type="domain" description="1-deoxy-D-xylulose 5-phosphate reductoisomerase C-terminal" evidence="11">
    <location>
        <begin position="146"/>
        <end position="229"/>
    </location>
</feature>
<evidence type="ECO:0000256" key="2">
    <source>
        <dbReference type="ARBA" id="ARBA00006825"/>
    </source>
</evidence>
<dbReference type="SUPFAM" id="SSF55347">
    <property type="entry name" value="Glyceraldehyde-3-phosphate dehydrogenase-like, C-terminal domain"/>
    <property type="match status" value="1"/>
</dbReference>
<dbReference type="EMBL" id="CP018335">
    <property type="protein sequence ID" value="APM38788.1"/>
    <property type="molecule type" value="Genomic_DNA"/>
</dbReference>